<comment type="caution">
    <text evidence="6">The sequence shown here is derived from an EMBL/GenBank/DDBJ whole genome shotgun (WGS) entry which is preliminary data.</text>
</comment>
<evidence type="ECO:0000313" key="6">
    <source>
        <dbReference type="EMBL" id="MFC3143914.1"/>
    </source>
</evidence>
<dbReference type="PANTHER" id="PTHR43685:SF5">
    <property type="entry name" value="GLYCOSYLTRANSFERASE EPSE-RELATED"/>
    <property type="match status" value="1"/>
</dbReference>
<evidence type="ECO:0000259" key="4">
    <source>
        <dbReference type="Pfam" id="PF00535"/>
    </source>
</evidence>
<dbReference type="Pfam" id="PF00535">
    <property type="entry name" value="Glycos_transf_2"/>
    <property type="match status" value="2"/>
</dbReference>
<dbReference type="Pfam" id="PF02709">
    <property type="entry name" value="Glyco_transf_7C"/>
    <property type="match status" value="1"/>
</dbReference>
<comment type="similarity">
    <text evidence="1">Belongs to the glycosyltransferase 2 family.</text>
</comment>
<name>A0ABV7GQM6_9RHOB</name>
<dbReference type="CDD" id="cd00761">
    <property type="entry name" value="Glyco_tranf_GTA_type"/>
    <property type="match status" value="1"/>
</dbReference>
<accession>A0ABV7GQM6</accession>
<evidence type="ECO:0000256" key="1">
    <source>
        <dbReference type="ARBA" id="ARBA00006739"/>
    </source>
</evidence>
<evidence type="ECO:0000259" key="5">
    <source>
        <dbReference type="Pfam" id="PF02709"/>
    </source>
</evidence>
<keyword evidence="7" id="KW-1185">Reference proteome</keyword>
<dbReference type="Proteomes" id="UP001595632">
    <property type="component" value="Unassembled WGS sequence"/>
</dbReference>
<dbReference type="InterPro" id="IPR027791">
    <property type="entry name" value="Galactosyl_T_C"/>
</dbReference>
<dbReference type="EMBL" id="JBHRTB010000010">
    <property type="protein sequence ID" value="MFC3143914.1"/>
    <property type="molecule type" value="Genomic_DNA"/>
</dbReference>
<evidence type="ECO:0000256" key="3">
    <source>
        <dbReference type="ARBA" id="ARBA00022679"/>
    </source>
</evidence>
<proteinExistence type="inferred from homology"/>
<reference evidence="7" key="1">
    <citation type="journal article" date="2019" name="Int. J. Syst. Evol. Microbiol.">
        <title>The Global Catalogue of Microorganisms (GCM) 10K type strain sequencing project: providing services to taxonomists for standard genome sequencing and annotation.</title>
        <authorList>
            <consortium name="The Broad Institute Genomics Platform"/>
            <consortium name="The Broad Institute Genome Sequencing Center for Infectious Disease"/>
            <person name="Wu L."/>
            <person name="Ma J."/>
        </authorList>
    </citation>
    <scope>NUCLEOTIDE SEQUENCE [LARGE SCALE GENOMIC DNA]</scope>
    <source>
        <strain evidence="7">KCTC 52366</strain>
    </source>
</reference>
<keyword evidence="2" id="KW-0328">Glycosyltransferase</keyword>
<evidence type="ECO:0000313" key="7">
    <source>
        <dbReference type="Proteomes" id="UP001595632"/>
    </source>
</evidence>
<dbReference type="PANTHER" id="PTHR43685">
    <property type="entry name" value="GLYCOSYLTRANSFERASE"/>
    <property type="match status" value="1"/>
</dbReference>
<dbReference type="InterPro" id="IPR001173">
    <property type="entry name" value="Glyco_trans_2-like"/>
</dbReference>
<dbReference type="Gene3D" id="3.90.550.10">
    <property type="entry name" value="Spore Coat Polysaccharide Biosynthesis Protein SpsA, Chain A"/>
    <property type="match status" value="2"/>
</dbReference>
<dbReference type="RefSeq" id="WP_275631184.1">
    <property type="nucleotide sequence ID" value="NZ_JARGYD010000001.1"/>
</dbReference>
<gene>
    <name evidence="6" type="ORF">ACFOGP_14425</name>
</gene>
<dbReference type="InterPro" id="IPR029044">
    <property type="entry name" value="Nucleotide-diphossugar_trans"/>
</dbReference>
<feature type="domain" description="Glycosyltransferase 2-like" evidence="4">
    <location>
        <begin position="245"/>
        <end position="398"/>
    </location>
</feature>
<evidence type="ECO:0000256" key="2">
    <source>
        <dbReference type="ARBA" id="ARBA00022676"/>
    </source>
</evidence>
<dbReference type="InterPro" id="IPR050834">
    <property type="entry name" value="Glycosyltransf_2"/>
</dbReference>
<keyword evidence="3" id="KW-0808">Transferase</keyword>
<sequence>MISAFIPFRDWSIERLGACLDRLRDLPSITEIILVDFGSAEPLGQVEGCRVVRVESGRWCLSEANNIGIAEASNDVVLKIDADVQLLLPDDTLAGLARSVADGQADFVNLQATDFDYIDGRVSRKRLRPSWGEGCCNLFSRAAVIEIGGFDTRYFDYGGEDNDLCQRLRRYGRRVDVFRSDMVLHERHPYSDARAQGQFTEDHKKTLLADASIFRSRPFRYSDYRNPDAFGPAITVAIATIDRTNRADHLAYCLNGLAGQTVQDFEVVICENGTPEGARLDLPALQAAFPMLDIRLLTLGDPSIPTARNRITDAARGFYIAVHDDDDFSFPSRFEDQLDCFTTHEGAHGCHSSWIEFDESTGGLKSFIGQSRDINDLLRRQGKVSLHGTGFYRRDAMQRIRYDESLVLSSDHHLHTRMALAGLNIPHTRQFHVLRRLHGASVSATGPEIQRDVSGRTNAAYKYFMGGSFLAAVRARKEKKLWSAGFPTMREMLSYLPDDFGAFRIDLDVETALALGLDPIFGAGGGATEQEAGGLAFVPAYRGYGYDTRLVLRSAKALTAGEVMQRLPEYRDLRGVDVVSDAELSSDPALRDLGALVVAQGHRRVISRPYPDMTSALAALPRSVLGFGLGRINFFAVNHPEEGVHVMLGTYKSVTDLEHALSMANAGTTGDFIAVSNGGKRGSFNGN</sequence>
<organism evidence="6 7">
    <name type="scientific">Psychromarinibacter halotolerans</name>
    <dbReference type="NCBI Taxonomy" id="1775175"/>
    <lineage>
        <taxon>Bacteria</taxon>
        <taxon>Pseudomonadati</taxon>
        <taxon>Pseudomonadota</taxon>
        <taxon>Alphaproteobacteria</taxon>
        <taxon>Rhodobacterales</taxon>
        <taxon>Paracoccaceae</taxon>
        <taxon>Psychromarinibacter</taxon>
    </lineage>
</organism>
<feature type="domain" description="Glycosyltransferase 2-like" evidence="4">
    <location>
        <begin position="6"/>
        <end position="125"/>
    </location>
</feature>
<dbReference type="SUPFAM" id="SSF53448">
    <property type="entry name" value="Nucleotide-diphospho-sugar transferases"/>
    <property type="match status" value="2"/>
</dbReference>
<protein>
    <submittedName>
        <fullName evidence="6">Glycosyltransferase family 2 protein</fullName>
    </submittedName>
</protein>
<feature type="domain" description="Galactosyltransferase C-terminal" evidence="5">
    <location>
        <begin position="134"/>
        <end position="180"/>
    </location>
</feature>